<comment type="caution">
    <text evidence="9">The sequence shown here is derived from an EMBL/GenBank/DDBJ whole genome shotgun (WGS) entry which is preliminary data.</text>
</comment>
<feature type="transmembrane region" description="Helical" evidence="8">
    <location>
        <begin position="49"/>
        <end position="68"/>
    </location>
</feature>
<proteinExistence type="predicted"/>
<gene>
    <name evidence="9" type="ORF">Ahy_B04g071988</name>
</gene>
<dbReference type="PANTHER" id="PTHR19432">
    <property type="entry name" value="SUGAR TRANSPORTER"/>
    <property type="match status" value="1"/>
</dbReference>
<evidence type="ECO:0000256" key="8">
    <source>
        <dbReference type="SAM" id="Phobius"/>
    </source>
</evidence>
<evidence type="ECO:0000256" key="7">
    <source>
        <dbReference type="ARBA" id="ARBA00023136"/>
    </source>
</evidence>
<sequence length="147" mass="16725">MANTGYVILGVLDRWASLVWLIDAVCSSVLHPILNYYSNREICKLGRHCPFIFAGAVVVTIAFLTIGFTADIGHAFGDNLSEKIRPRALAIFGIRLWMLEISINMIDARYKDFLDDLASLENELCYFAVFFWRFDDMLSFMTKACHA</sequence>
<dbReference type="GO" id="GO:0005886">
    <property type="term" value="C:plasma membrane"/>
    <property type="evidence" value="ECO:0007669"/>
    <property type="project" value="TreeGrafter"/>
</dbReference>
<keyword evidence="3" id="KW-0762">Sugar transport</keyword>
<evidence type="ECO:0000256" key="4">
    <source>
        <dbReference type="ARBA" id="ARBA00022692"/>
    </source>
</evidence>
<protein>
    <submittedName>
        <fullName evidence="9">Uncharacterized protein</fullName>
    </submittedName>
</protein>
<evidence type="ECO:0000256" key="2">
    <source>
        <dbReference type="ARBA" id="ARBA00022448"/>
    </source>
</evidence>
<evidence type="ECO:0000313" key="10">
    <source>
        <dbReference type="Proteomes" id="UP000289738"/>
    </source>
</evidence>
<feature type="transmembrane region" description="Helical" evidence="8">
    <location>
        <begin position="15"/>
        <end position="37"/>
    </location>
</feature>
<dbReference type="GO" id="GO:0005773">
    <property type="term" value="C:vacuole"/>
    <property type="evidence" value="ECO:0007669"/>
    <property type="project" value="TreeGrafter"/>
</dbReference>
<evidence type="ECO:0000256" key="3">
    <source>
        <dbReference type="ARBA" id="ARBA00022597"/>
    </source>
</evidence>
<dbReference type="AlphaFoldDB" id="A0A444ZM88"/>
<feature type="transmembrane region" description="Helical" evidence="8">
    <location>
        <begin position="88"/>
        <end position="106"/>
    </location>
</feature>
<organism evidence="9 10">
    <name type="scientific">Arachis hypogaea</name>
    <name type="common">Peanut</name>
    <dbReference type="NCBI Taxonomy" id="3818"/>
    <lineage>
        <taxon>Eukaryota</taxon>
        <taxon>Viridiplantae</taxon>
        <taxon>Streptophyta</taxon>
        <taxon>Embryophyta</taxon>
        <taxon>Tracheophyta</taxon>
        <taxon>Spermatophyta</taxon>
        <taxon>Magnoliopsida</taxon>
        <taxon>eudicotyledons</taxon>
        <taxon>Gunneridae</taxon>
        <taxon>Pentapetalae</taxon>
        <taxon>rosids</taxon>
        <taxon>fabids</taxon>
        <taxon>Fabales</taxon>
        <taxon>Fabaceae</taxon>
        <taxon>Papilionoideae</taxon>
        <taxon>50 kb inversion clade</taxon>
        <taxon>dalbergioids sensu lato</taxon>
        <taxon>Dalbergieae</taxon>
        <taxon>Pterocarpus clade</taxon>
        <taxon>Arachis</taxon>
    </lineage>
</organism>
<keyword evidence="5" id="KW-0769">Symport</keyword>
<evidence type="ECO:0000256" key="6">
    <source>
        <dbReference type="ARBA" id="ARBA00022989"/>
    </source>
</evidence>
<dbReference type="PANTHER" id="PTHR19432:SF89">
    <property type="entry name" value="SUCROSE_H+ SYMPORTER, PLANT, MAJOR FACILITATOR SUPERFAMILY DOMAIN-CONTAINING PROTEIN-RELATED"/>
    <property type="match status" value="1"/>
</dbReference>
<dbReference type="Proteomes" id="UP000289738">
    <property type="component" value="Chromosome B04"/>
</dbReference>
<dbReference type="EMBL" id="SDMP01000014">
    <property type="protein sequence ID" value="RYR15262.1"/>
    <property type="molecule type" value="Genomic_DNA"/>
</dbReference>
<name>A0A444ZM88_ARAHY</name>
<evidence type="ECO:0000256" key="1">
    <source>
        <dbReference type="ARBA" id="ARBA00004141"/>
    </source>
</evidence>
<keyword evidence="10" id="KW-1185">Reference proteome</keyword>
<evidence type="ECO:0000313" key="9">
    <source>
        <dbReference type="EMBL" id="RYR15262.1"/>
    </source>
</evidence>
<keyword evidence="4 8" id="KW-0812">Transmembrane</keyword>
<accession>A0A444ZM88</accession>
<comment type="subcellular location">
    <subcellularLocation>
        <location evidence="1">Membrane</location>
        <topology evidence="1">Multi-pass membrane protein</topology>
    </subcellularLocation>
</comment>
<keyword evidence="6 8" id="KW-1133">Transmembrane helix</keyword>
<dbReference type="GO" id="GO:0008506">
    <property type="term" value="F:sucrose:proton symporter activity"/>
    <property type="evidence" value="ECO:0007669"/>
    <property type="project" value="TreeGrafter"/>
</dbReference>
<evidence type="ECO:0000256" key="5">
    <source>
        <dbReference type="ARBA" id="ARBA00022847"/>
    </source>
</evidence>
<keyword evidence="7 8" id="KW-0472">Membrane</keyword>
<keyword evidence="2" id="KW-0813">Transport</keyword>
<reference evidence="9 10" key="1">
    <citation type="submission" date="2019-01" db="EMBL/GenBank/DDBJ databases">
        <title>Sequencing of cultivated peanut Arachis hypogaea provides insights into genome evolution and oil improvement.</title>
        <authorList>
            <person name="Chen X."/>
        </authorList>
    </citation>
    <scope>NUCLEOTIDE SEQUENCE [LARGE SCALE GENOMIC DNA]</scope>
    <source>
        <strain evidence="10">cv. Fuhuasheng</strain>
        <tissue evidence="9">Leaves</tissue>
    </source>
</reference>